<dbReference type="AlphaFoldDB" id="A0A151PEJ4"/>
<keyword evidence="2" id="KW-1185">Reference proteome</keyword>
<dbReference type="EMBL" id="AKHW03000422">
    <property type="protein sequence ID" value="KYO47399.1"/>
    <property type="molecule type" value="Genomic_DNA"/>
</dbReference>
<organism evidence="1 2">
    <name type="scientific">Alligator mississippiensis</name>
    <name type="common">American alligator</name>
    <dbReference type="NCBI Taxonomy" id="8496"/>
    <lineage>
        <taxon>Eukaryota</taxon>
        <taxon>Metazoa</taxon>
        <taxon>Chordata</taxon>
        <taxon>Craniata</taxon>
        <taxon>Vertebrata</taxon>
        <taxon>Euteleostomi</taxon>
        <taxon>Archelosauria</taxon>
        <taxon>Archosauria</taxon>
        <taxon>Crocodylia</taxon>
        <taxon>Alligatoridae</taxon>
        <taxon>Alligatorinae</taxon>
        <taxon>Alligator</taxon>
    </lineage>
</organism>
<dbReference type="Proteomes" id="UP000050525">
    <property type="component" value="Unassembled WGS sequence"/>
</dbReference>
<evidence type="ECO:0000313" key="2">
    <source>
        <dbReference type="Proteomes" id="UP000050525"/>
    </source>
</evidence>
<sequence length="67" mass="7656">MLFPSPTAKYNWAETGPKVVTFTPGDWTDWPNCFPHSCTGSPYPSNFFTGSCQIEIKLPRSLRDRSW</sequence>
<gene>
    <name evidence="1" type="ORF">Y1Q_0001207</name>
</gene>
<name>A0A151PEJ4_ALLMI</name>
<protein>
    <submittedName>
        <fullName evidence="1">Uncharacterized protein</fullName>
    </submittedName>
</protein>
<reference evidence="1 2" key="1">
    <citation type="journal article" date="2012" name="Genome Biol.">
        <title>Sequencing three crocodilian genomes to illuminate the evolution of archosaurs and amniotes.</title>
        <authorList>
            <person name="St John J.A."/>
            <person name="Braun E.L."/>
            <person name="Isberg S.R."/>
            <person name="Miles L.G."/>
            <person name="Chong A.Y."/>
            <person name="Gongora J."/>
            <person name="Dalzell P."/>
            <person name="Moran C."/>
            <person name="Bed'hom B."/>
            <person name="Abzhanov A."/>
            <person name="Burgess S.C."/>
            <person name="Cooksey A.M."/>
            <person name="Castoe T.A."/>
            <person name="Crawford N.G."/>
            <person name="Densmore L.D."/>
            <person name="Drew J.C."/>
            <person name="Edwards S.V."/>
            <person name="Faircloth B.C."/>
            <person name="Fujita M.K."/>
            <person name="Greenwold M.J."/>
            <person name="Hoffmann F.G."/>
            <person name="Howard J.M."/>
            <person name="Iguchi T."/>
            <person name="Janes D.E."/>
            <person name="Khan S.Y."/>
            <person name="Kohno S."/>
            <person name="de Koning A.J."/>
            <person name="Lance S.L."/>
            <person name="McCarthy F.M."/>
            <person name="McCormack J.E."/>
            <person name="Merchant M.E."/>
            <person name="Peterson D.G."/>
            <person name="Pollock D.D."/>
            <person name="Pourmand N."/>
            <person name="Raney B.J."/>
            <person name="Roessler K.A."/>
            <person name="Sanford J.R."/>
            <person name="Sawyer R.H."/>
            <person name="Schmidt C.J."/>
            <person name="Triplett E.W."/>
            <person name="Tuberville T.D."/>
            <person name="Venegas-Anaya M."/>
            <person name="Howard J.T."/>
            <person name="Jarvis E.D."/>
            <person name="Guillette L.J.Jr."/>
            <person name="Glenn T.C."/>
            <person name="Green R.E."/>
            <person name="Ray D.A."/>
        </authorList>
    </citation>
    <scope>NUCLEOTIDE SEQUENCE [LARGE SCALE GENOMIC DNA]</scope>
    <source>
        <strain evidence="1">KSC_2009_1</strain>
    </source>
</reference>
<proteinExistence type="predicted"/>
<accession>A0A151PEJ4</accession>
<evidence type="ECO:0000313" key="1">
    <source>
        <dbReference type="EMBL" id="KYO47399.1"/>
    </source>
</evidence>
<comment type="caution">
    <text evidence="1">The sequence shown here is derived from an EMBL/GenBank/DDBJ whole genome shotgun (WGS) entry which is preliminary data.</text>
</comment>